<dbReference type="Proteomes" id="UP000488299">
    <property type="component" value="Unassembled WGS sequence"/>
</dbReference>
<organism evidence="2 3">
    <name type="scientific">Rudanella paleaurantiibacter</name>
    <dbReference type="NCBI Taxonomy" id="2614655"/>
    <lineage>
        <taxon>Bacteria</taxon>
        <taxon>Pseudomonadati</taxon>
        <taxon>Bacteroidota</taxon>
        <taxon>Cytophagia</taxon>
        <taxon>Cytophagales</taxon>
        <taxon>Cytophagaceae</taxon>
        <taxon>Rudanella</taxon>
    </lineage>
</organism>
<sequence length="124" mass="13910">MFTSLYELWLGQNDDPIYAETIFNPVGLLTLVVAFVLAAIFYLGLGRWKAVFYKVGPWVVTLIVAALFGYAYALSYALDQTGADESDAYMQGFGGVNALYAVLYFVLFSFLLKRFSIYARRTPV</sequence>
<evidence type="ECO:0000256" key="1">
    <source>
        <dbReference type="SAM" id="Phobius"/>
    </source>
</evidence>
<reference evidence="2 3" key="1">
    <citation type="submission" date="2019-10" db="EMBL/GenBank/DDBJ databases">
        <title>Rudanella paleaurantiibacter sp. nov., isolated from sludge.</title>
        <authorList>
            <person name="Xu S.Q."/>
        </authorList>
    </citation>
    <scope>NUCLEOTIDE SEQUENCE [LARGE SCALE GENOMIC DNA]</scope>
    <source>
        <strain evidence="2 3">HX-22-17</strain>
    </source>
</reference>
<protein>
    <submittedName>
        <fullName evidence="2">Uncharacterized protein</fullName>
    </submittedName>
</protein>
<comment type="caution">
    <text evidence="2">The sequence shown here is derived from an EMBL/GenBank/DDBJ whole genome shotgun (WGS) entry which is preliminary data.</text>
</comment>
<evidence type="ECO:0000313" key="2">
    <source>
        <dbReference type="EMBL" id="KAB7732515.1"/>
    </source>
</evidence>
<feature type="transmembrane region" description="Helical" evidence="1">
    <location>
        <begin position="93"/>
        <end position="112"/>
    </location>
</feature>
<name>A0A7J5U420_9BACT</name>
<dbReference type="AlphaFoldDB" id="A0A7J5U420"/>
<feature type="transmembrane region" description="Helical" evidence="1">
    <location>
        <begin position="55"/>
        <end position="73"/>
    </location>
</feature>
<dbReference type="RefSeq" id="WP_152121884.1">
    <property type="nucleotide sequence ID" value="NZ_WELI01000001.1"/>
</dbReference>
<evidence type="ECO:0000313" key="3">
    <source>
        <dbReference type="Proteomes" id="UP000488299"/>
    </source>
</evidence>
<proteinExistence type="predicted"/>
<gene>
    <name evidence="2" type="ORF">F5984_00705</name>
</gene>
<accession>A0A7J5U420</accession>
<dbReference type="EMBL" id="WELI01000001">
    <property type="protein sequence ID" value="KAB7732515.1"/>
    <property type="molecule type" value="Genomic_DNA"/>
</dbReference>
<keyword evidence="1" id="KW-1133">Transmembrane helix</keyword>
<keyword evidence="3" id="KW-1185">Reference proteome</keyword>
<keyword evidence="1" id="KW-0812">Transmembrane</keyword>
<feature type="transmembrane region" description="Helical" evidence="1">
    <location>
        <begin position="22"/>
        <end position="43"/>
    </location>
</feature>
<keyword evidence="1" id="KW-0472">Membrane</keyword>